<sequence length="181" mass="19258">MDLVPLVLSHASAEETVPWPAVRRHVPDGDALTRALIRRDTRDEQDQPLPRPQDAVDAASLRRLGAAWEAGCGSAPTHPRPVVPRRPPGNGPSGRATRTAVSPCPGPRPPAPGRAHPPACPVRAPAVAPRPGARAATAVRWRDLTGVPSMSEAPPHIARTGRDRGGYFAHPIPHSPQEERS</sequence>
<evidence type="ECO:0000313" key="2">
    <source>
        <dbReference type="EMBL" id="GHE53093.1"/>
    </source>
</evidence>
<gene>
    <name evidence="2" type="ORF">GCM10018785_23310</name>
</gene>
<feature type="region of interest" description="Disordered" evidence="1">
    <location>
        <begin position="70"/>
        <end position="117"/>
    </location>
</feature>
<feature type="compositionally biased region" description="Pro residues" evidence="1">
    <location>
        <begin position="78"/>
        <end position="90"/>
    </location>
</feature>
<proteinExistence type="predicted"/>
<reference evidence="2" key="1">
    <citation type="journal article" date="2014" name="Int. J. Syst. Evol. Microbiol.">
        <title>Complete genome sequence of Corynebacterium casei LMG S-19264T (=DSM 44701T), isolated from a smear-ripened cheese.</title>
        <authorList>
            <consortium name="US DOE Joint Genome Institute (JGI-PGF)"/>
            <person name="Walter F."/>
            <person name="Albersmeier A."/>
            <person name="Kalinowski J."/>
            <person name="Ruckert C."/>
        </authorList>
    </citation>
    <scope>NUCLEOTIDE SEQUENCE</scope>
    <source>
        <strain evidence="2">JCM 4784</strain>
    </source>
</reference>
<keyword evidence="3" id="KW-1185">Reference proteome</keyword>
<reference evidence="2" key="2">
    <citation type="submission" date="2020-09" db="EMBL/GenBank/DDBJ databases">
        <authorList>
            <person name="Sun Q."/>
            <person name="Ohkuma M."/>
        </authorList>
    </citation>
    <scope>NUCLEOTIDE SEQUENCE</scope>
    <source>
        <strain evidence="2">JCM 4784</strain>
    </source>
</reference>
<dbReference type="Proteomes" id="UP000608024">
    <property type="component" value="Unassembled WGS sequence"/>
</dbReference>
<dbReference type="AlphaFoldDB" id="A0A918ZI82"/>
<feature type="region of interest" description="Disordered" evidence="1">
    <location>
        <begin position="146"/>
        <end position="181"/>
    </location>
</feature>
<dbReference type="EMBL" id="BNBT01000025">
    <property type="protein sequence ID" value="GHE53093.1"/>
    <property type="molecule type" value="Genomic_DNA"/>
</dbReference>
<evidence type="ECO:0000313" key="3">
    <source>
        <dbReference type="Proteomes" id="UP000608024"/>
    </source>
</evidence>
<comment type="caution">
    <text evidence="2">The sequence shown here is derived from an EMBL/GenBank/DDBJ whole genome shotgun (WGS) entry which is preliminary data.</text>
</comment>
<name>A0A918ZI82_9ACTN</name>
<protein>
    <submittedName>
        <fullName evidence="2">Uncharacterized protein</fullName>
    </submittedName>
</protein>
<accession>A0A918ZI82</accession>
<organism evidence="2 3">
    <name type="scientific">Streptomyces longispororuber</name>
    <dbReference type="NCBI Taxonomy" id="68230"/>
    <lineage>
        <taxon>Bacteria</taxon>
        <taxon>Bacillati</taxon>
        <taxon>Actinomycetota</taxon>
        <taxon>Actinomycetes</taxon>
        <taxon>Kitasatosporales</taxon>
        <taxon>Streptomycetaceae</taxon>
        <taxon>Streptomyces</taxon>
    </lineage>
</organism>
<evidence type="ECO:0000256" key="1">
    <source>
        <dbReference type="SAM" id="MobiDB-lite"/>
    </source>
</evidence>